<evidence type="ECO:0000313" key="5">
    <source>
        <dbReference type="Proteomes" id="UP001216150"/>
    </source>
</evidence>
<feature type="region of interest" description="Disordered" evidence="1">
    <location>
        <begin position="305"/>
        <end position="336"/>
    </location>
</feature>
<evidence type="ECO:0000313" key="4">
    <source>
        <dbReference type="EMBL" id="KAJ5568970.1"/>
    </source>
</evidence>
<feature type="transmembrane region" description="Helical" evidence="2">
    <location>
        <begin position="759"/>
        <end position="780"/>
    </location>
</feature>
<dbReference type="Pfam" id="PF12200">
    <property type="entry name" value="DUF3597"/>
    <property type="match status" value="1"/>
</dbReference>
<dbReference type="Proteomes" id="UP001216150">
    <property type="component" value="Unassembled WGS sequence"/>
</dbReference>
<feature type="domain" description="DUF3597" evidence="3">
    <location>
        <begin position="47"/>
        <end position="151"/>
    </location>
</feature>
<dbReference type="EMBL" id="JAQJAC010000010">
    <property type="protein sequence ID" value="KAJ5568970.1"/>
    <property type="molecule type" value="Genomic_DNA"/>
</dbReference>
<feature type="transmembrane region" description="Helical" evidence="2">
    <location>
        <begin position="733"/>
        <end position="752"/>
    </location>
</feature>
<organism evidence="4 5">
    <name type="scientific">Penicillium hetheringtonii</name>
    <dbReference type="NCBI Taxonomy" id="911720"/>
    <lineage>
        <taxon>Eukaryota</taxon>
        <taxon>Fungi</taxon>
        <taxon>Dikarya</taxon>
        <taxon>Ascomycota</taxon>
        <taxon>Pezizomycotina</taxon>
        <taxon>Eurotiomycetes</taxon>
        <taxon>Eurotiomycetidae</taxon>
        <taxon>Eurotiales</taxon>
        <taxon>Aspergillaceae</taxon>
        <taxon>Penicillium</taxon>
    </lineage>
</organism>
<keyword evidence="2" id="KW-0812">Transmembrane</keyword>
<reference evidence="4 5" key="1">
    <citation type="journal article" date="2023" name="IMA Fungus">
        <title>Comparative genomic study of the Penicillium genus elucidates a diverse pangenome and 15 lateral gene transfer events.</title>
        <authorList>
            <person name="Petersen C."/>
            <person name="Sorensen T."/>
            <person name="Nielsen M.R."/>
            <person name="Sondergaard T.E."/>
            <person name="Sorensen J.L."/>
            <person name="Fitzpatrick D.A."/>
            <person name="Frisvad J.C."/>
            <person name="Nielsen K.L."/>
        </authorList>
    </citation>
    <scope>NUCLEOTIDE SEQUENCE [LARGE SCALE GENOMIC DNA]</scope>
    <source>
        <strain evidence="4 5">IBT 29057</strain>
    </source>
</reference>
<keyword evidence="2" id="KW-0472">Membrane</keyword>
<dbReference type="SUPFAM" id="SSF158634">
    <property type="entry name" value="RPA2825-like"/>
    <property type="match status" value="1"/>
</dbReference>
<sequence length="783" mass="87285">MPRGFLDEAQKMTVDLIGDYPDSYKNKVWQDSAAASSAKFVKEFAAQLPEDQKDMTVVDALSNSSAHQENTLETRQAESALESRARLNKLGSNWRQSIVDLLVLLDVDPGIRIRSRLAELLNVHGPLGSNQHNISLHQAVLQELARNNGDLSKETRSELAGLQGPASKEELYSDGSEVESIFSDDTIASSQSSSSQTANPALELAYLLLRNDTLSPLFGIALAKYNISRVNKKLISLLSCYGRGLEREASGDAQRVVAGFIQQAARQIAILLTRAMASESKSTFVSNRKELSKLLEARSDHRETSAISVLNDSNHPEEHLSEIEEDQSEQSESQSGLSLEILREVEQYMVESRAFTTLVASIRKWLGLFDNNIDDIMRNTLDMNSVESSEASISLPAPDMSPQHPRLDAAEKEANSSFLHRASYKLTLFEPIFWPRTPEGFTRITWKSPLGRLLHIDVRERKGGAAKRLQERFRASARKWTLGPPSSSSSSGALRTVTNSIFAATPQAPPAAHLMIGSFNQSTVPYYTSRGHSLCNSTLSPAVPHNIRQADQKYLLICFSTSKSEIFKQIDITTFGNDQTLFDNLHRVYHAIRREESWFIKIPLLRSQKVPSWLSWCLGDLHLYKPRKINFVSFHLMPLGGIPTPLNIKAPSIPPEREVHIKNWHYSPCPSEIEEWDISEAFATKLLEPGHAFLDAEWLELFPKKLRSSFIYGPGKKSTLWGIHIVEGLNKAAVVWIAILVMLSSALVGLIYSVASHDVSAAFTLAAWFATSASLFVPYLQFK</sequence>
<proteinExistence type="predicted"/>
<dbReference type="InterPro" id="IPR022016">
    <property type="entry name" value="DUF3597"/>
</dbReference>
<evidence type="ECO:0000256" key="1">
    <source>
        <dbReference type="SAM" id="MobiDB-lite"/>
    </source>
</evidence>
<evidence type="ECO:0000259" key="3">
    <source>
        <dbReference type="Pfam" id="PF12200"/>
    </source>
</evidence>
<keyword evidence="5" id="KW-1185">Reference proteome</keyword>
<protein>
    <recommendedName>
        <fullName evidence="3">DUF3597 domain-containing protein</fullName>
    </recommendedName>
</protein>
<evidence type="ECO:0000256" key="2">
    <source>
        <dbReference type="SAM" id="Phobius"/>
    </source>
</evidence>
<name>A0AAD6GNB2_9EURO</name>
<accession>A0AAD6GNB2</accession>
<comment type="caution">
    <text evidence="4">The sequence shown here is derived from an EMBL/GenBank/DDBJ whole genome shotgun (WGS) entry which is preliminary data.</text>
</comment>
<dbReference type="AlphaFoldDB" id="A0AAD6GNB2"/>
<gene>
    <name evidence="4" type="ORF">N7450_011456</name>
</gene>
<keyword evidence="2" id="KW-1133">Transmembrane helix</keyword>